<dbReference type="AlphaFoldDB" id="A0A1C1YYI7"/>
<dbReference type="InterPro" id="IPR036250">
    <property type="entry name" value="AcylCo_DH-like_C"/>
</dbReference>
<dbReference type="PANTHER" id="PTHR43884">
    <property type="entry name" value="ACYL-COA DEHYDROGENASE"/>
    <property type="match status" value="1"/>
</dbReference>
<dbReference type="RefSeq" id="WP_171904830.1">
    <property type="nucleotide sequence ID" value="NZ_LQZT01000006.1"/>
</dbReference>
<evidence type="ECO:0000256" key="1">
    <source>
        <dbReference type="ARBA" id="ARBA00001974"/>
    </source>
</evidence>
<dbReference type="InterPro" id="IPR009100">
    <property type="entry name" value="AcylCoA_DH/oxidase_NM_dom_sf"/>
</dbReference>
<comment type="cofactor">
    <cofactor evidence="1">
        <name>FAD</name>
        <dbReference type="ChEBI" id="CHEBI:57692"/>
    </cofactor>
</comment>
<evidence type="ECO:0000256" key="3">
    <source>
        <dbReference type="ARBA" id="ARBA00022630"/>
    </source>
</evidence>
<evidence type="ECO:0000313" key="7">
    <source>
        <dbReference type="EMBL" id="OCW58527.1"/>
    </source>
</evidence>
<comment type="caution">
    <text evidence="7">The sequence shown here is derived from an EMBL/GenBank/DDBJ whole genome shotgun (WGS) entry which is preliminary data.</text>
</comment>
<dbReference type="SUPFAM" id="SSF56645">
    <property type="entry name" value="Acyl-CoA dehydrogenase NM domain-like"/>
    <property type="match status" value="1"/>
</dbReference>
<keyword evidence="4" id="KW-0274">FAD</keyword>
<evidence type="ECO:0000256" key="4">
    <source>
        <dbReference type="ARBA" id="ARBA00022827"/>
    </source>
</evidence>
<evidence type="ECO:0000259" key="6">
    <source>
        <dbReference type="Pfam" id="PF00441"/>
    </source>
</evidence>
<evidence type="ECO:0000256" key="5">
    <source>
        <dbReference type="ARBA" id="ARBA00023002"/>
    </source>
</evidence>
<keyword evidence="3" id="KW-0285">Flavoprotein</keyword>
<feature type="domain" description="Acyl-CoA dehydrogenase/oxidase C-terminal" evidence="6">
    <location>
        <begin position="201"/>
        <end position="314"/>
    </location>
</feature>
<reference evidence="7 8" key="1">
    <citation type="submission" date="2015-12" db="EMBL/GenBank/DDBJ databases">
        <authorList>
            <person name="Shamseldin A."/>
            <person name="Moawad H."/>
            <person name="Abd El-Rahim W.M."/>
            <person name="Sadowsky M.J."/>
        </authorList>
    </citation>
    <scope>NUCLEOTIDE SEQUENCE [LARGE SCALE GENOMIC DNA]</scope>
    <source>
        <strain evidence="7 8">JC234</strain>
    </source>
</reference>
<dbReference type="Pfam" id="PF00441">
    <property type="entry name" value="Acyl-CoA_dh_1"/>
    <property type="match status" value="1"/>
</dbReference>
<protein>
    <recommendedName>
        <fullName evidence="6">Acyl-CoA dehydrogenase/oxidase C-terminal domain-containing protein</fullName>
    </recommendedName>
</protein>
<proteinExistence type="inferred from homology"/>
<evidence type="ECO:0000256" key="2">
    <source>
        <dbReference type="ARBA" id="ARBA00009347"/>
    </source>
</evidence>
<dbReference type="SUPFAM" id="SSF47203">
    <property type="entry name" value="Acyl-CoA dehydrogenase C-terminal domain-like"/>
    <property type="match status" value="1"/>
</dbReference>
<evidence type="ECO:0000313" key="8">
    <source>
        <dbReference type="Proteomes" id="UP000094795"/>
    </source>
</evidence>
<name>A0A1C1YYI7_9HYPH</name>
<gene>
    <name evidence="7" type="ORF">AWJ14_18735</name>
</gene>
<dbReference type="STRING" id="1480615.AWJ14_18735"/>
<dbReference type="Proteomes" id="UP000094795">
    <property type="component" value="Unassembled WGS sequence"/>
</dbReference>
<keyword evidence="8" id="KW-1185">Reference proteome</keyword>
<dbReference type="InterPro" id="IPR037069">
    <property type="entry name" value="AcylCoA_DH/ox_N_sf"/>
</dbReference>
<dbReference type="Gene3D" id="1.20.140.10">
    <property type="entry name" value="Butyryl-CoA Dehydrogenase, subunit A, domain 3"/>
    <property type="match status" value="1"/>
</dbReference>
<dbReference type="InterPro" id="IPR009075">
    <property type="entry name" value="AcylCo_DH/oxidase_C"/>
</dbReference>
<dbReference type="EMBL" id="LQZT01000006">
    <property type="protein sequence ID" value="OCW58527.1"/>
    <property type="molecule type" value="Genomic_DNA"/>
</dbReference>
<comment type="similarity">
    <text evidence="2">Belongs to the acyl-CoA dehydrogenase family.</text>
</comment>
<organism evidence="7 8">
    <name type="scientific">Hoeflea olei</name>
    <dbReference type="NCBI Taxonomy" id="1480615"/>
    <lineage>
        <taxon>Bacteria</taxon>
        <taxon>Pseudomonadati</taxon>
        <taxon>Pseudomonadota</taxon>
        <taxon>Alphaproteobacteria</taxon>
        <taxon>Hyphomicrobiales</taxon>
        <taxon>Rhizobiaceae</taxon>
        <taxon>Hoeflea</taxon>
    </lineage>
</organism>
<sequence>MFEDLIDDTGRFMAETMDRMLETHCTAAVRHAADGGTWPQAVWDAVTGAGFDRATLSEAQGGVGLTLAEALPLVAVASRHAAPVPLAEVLVAGHLLGSAGLAAPEGLVTVAAGADATLTPNGAGWVLTATLASVPWGARADHLVLAARSPDGEKLCLVSRQDWQAEPGRNLANEPRDRLVIDAALDPARIVPMPDGADTIFRLMALARAVQIAGALARVRDMTIAYAQERVQFGRPLGKFQAIQQTIAVLASDAAAAEAAAGIGLKCPGDPLAVAVAKARAGEAAGRAAGIAHQVHGAMGFTQEHPLHFLTRRIWAWRDECGNERHWSTVLGGALLMHEPDTLWHALTDIGNQAA</sequence>
<dbReference type="GO" id="GO:0003995">
    <property type="term" value="F:acyl-CoA dehydrogenase activity"/>
    <property type="evidence" value="ECO:0007669"/>
    <property type="project" value="TreeGrafter"/>
</dbReference>
<dbReference type="GO" id="GO:0050660">
    <property type="term" value="F:flavin adenine dinucleotide binding"/>
    <property type="evidence" value="ECO:0007669"/>
    <property type="project" value="InterPro"/>
</dbReference>
<accession>A0A1C1YYI7</accession>
<dbReference type="PANTHER" id="PTHR43884:SF20">
    <property type="entry name" value="ACYL-COA DEHYDROGENASE FADE28"/>
    <property type="match status" value="1"/>
</dbReference>
<dbReference type="Gene3D" id="1.10.540.10">
    <property type="entry name" value="Acyl-CoA dehydrogenase/oxidase, N-terminal domain"/>
    <property type="match status" value="1"/>
</dbReference>
<keyword evidence="5" id="KW-0560">Oxidoreductase</keyword>